<dbReference type="Pfam" id="PF00112">
    <property type="entry name" value="Peptidase_C1"/>
    <property type="match status" value="1"/>
</dbReference>
<dbReference type="AlphaFoldDB" id="H2ZVJ7"/>
<dbReference type="eggNOG" id="KOG1543">
    <property type="taxonomic scope" value="Eukaryota"/>
</dbReference>
<keyword evidence="3" id="KW-0732">Signal</keyword>
<dbReference type="GO" id="GO:0006508">
    <property type="term" value="P:proteolysis"/>
    <property type="evidence" value="ECO:0007669"/>
    <property type="project" value="InterPro"/>
</dbReference>
<dbReference type="SUPFAM" id="SSF54001">
    <property type="entry name" value="Cysteine proteinases"/>
    <property type="match status" value="1"/>
</dbReference>
<feature type="chain" id="PRO_5018576494" evidence="3">
    <location>
        <begin position="19"/>
        <end position="325"/>
    </location>
</feature>
<name>H2ZVJ7_LATCH</name>
<feature type="domain" description="Cathepsin propeptide inhibitor" evidence="5">
    <location>
        <begin position="26"/>
        <end position="86"/>
    </location>
</feature>
<reference evidence="6" key="2">
    <citation type="submission" date="2025-08" db="UniProtKB">
        <authorList>
            <consortium name="Ensembl"/>
        </authorList>
    </citation>
    <scope>IDENTIFICATION</scope>
</reference>
<dbReference type="HOGENOM" id="CLU_012184_1_2_1"/>
<dbReference type="Gene3D" id="1.10.287.2250">
    <property type="match status" value="1"/>
</dbReference>
<dbReference type="InParanoid" id="H2ZVJ7"/>
<accession>H2ZVJ7</accession>
<protein>
    <submittedName>
        <fullName evidence="6">Uncharacterized protein</fullName>
    </submittedName>
</protein>
<dbReference type="InterPro" id="IPR000668">
    <property type="entry name" value="Peptidase_C1A_C"/>
</dbReference>
<sequence length="325" mass="37480">VKMERIFIFALTLAMVLAMSIFDTEWQNWKAIYGKEYSSLQEEWFRRAIWEKTKKEVLEHNRLADLGIKSYWTELNHFADMTSDELMSKGCLLPPGLQEDIAEEFNNRTDVIKIPAIDWRNKHCVTPVKNQLSCNSCWIFAAVGVVESRYCIQYKKLYSLSEQQVLDCAGKGCDFGNPKDTWNYINKAGGIMKEDDYAYTGKNESCRFILSKSCMRVNITYGDLANEEDLANEVAHHGPVVIGMNMSDLFSKYNGEGVFYEEECNAEKKHVVVVVGYNTTEGGDDYWIIKNSWGTEWGNKGYAYIRRNVNLCDMKKYIFKAEISK</sequence>
<dbReference type="InterPro" id="IPR013201">
    <property type="entry name" value="Prot_inhib_I29"/>
</dbReference>
<dbReference type="Proteomes" id="UP000008672">
    <property type="component" value="Unassembled WGS sequence"/>
</dbReference>
<dbReference type="InterPro" id="IPR013128">
    <property type="entry name" value="Peptidase_C1A"/>
</dbReference>
<dbReference type="GO" id="GO:0008234">
    <property type="term" value="F:cysteine-type peptidase activity"/>
    <property type="evidence" value="ECO:0007669"/>
    <property type="project" value="InterPro"/>
</dbReference>
<reference evidence="7" key="1">
    <citation type="submission" date="2011-08" db="EMBL/GenBank/DDBJ databases">
        <title>The draft genome of Latimeria chalumnae.</title>
        <authorList>
            <person name="Di Palma F."/>
            <person name="Alfoldi J."/>
            <person name="Johnson J."/>
            <person name="Berlin A."/>
            <person name="Gnerre S."/>
            <person name="Jaffe D."/>
            <person name="MacCallum I."/>
            <person name="Young S."/>
            <person name="Walker B.J."/>
            <person name="Lander E."/>
            <person name="Lindblad-Toh K."/>
        </authorList>
    </citation>
    <scope>NUCLEOTIDE SEQUENCE [LARGE SCALE GENOMIC DNA]</scope>
    <source>
        <strain evidence="7">Wild caught</strain>
    </source>
</reference>
<dbReference type="Gene3D" id="3.90.70.10">
    <property type="entry name" value="Cysteine proteinases"/>
    <property type="match status" value="1"/>
</dbReference>
<dbReference type="GeneTree" id="ENSGT00940000166971"/>
<dbReference type="Pfam" id="PF08246">
    <property type="entry name" value="Inhibitor_I29"/>
    <property type="match status" value="1"/>
</dbReference>
<keyword evidence="7" id="KW-1185">Reference proteome</keyword>
<dbReference type="InterPro" id="IPR038765">
    <property type="entry name" value="Papain-like_cys_pep_sf"/>
</dbReference>
<comment type="similarity">
    <text evidence="1">Belongs to the peptidase C1 family.</text>
</comment>
<proteinExistence type="inferred from homology"/>
<evidence type="ECO:0000313" key="7">
    <source>
        <dbReference type="Proteomes" id="UP000008672"/>
    </source>
</evidence>
<keyword evidence="2" id="KW-1015">Disulfide bond</keyword>
<evidence type="ECO:0000259" key="5">
    <source>
        <dbReference type="SMART" id="SM00848"/>
    </source>
</evidence>
<organism evidence="6 7">
    <name type="scientific">Latimeria chalumnae</name>
    <name type="common">Coelacanth</name>
    <dbReference type="NCBI Taxonomy" id="7897"/>
    <lineage>
        <taxon>Eukaryota</taxon>
        <taxon>Metazoa</taxon>
        <taxon>Chordata</taxon>
        <taxon>Craniata</taxon>
        <taxon>Vertebrata</taxon>
        <taxon>Euteleostomi</taxon>
        <taxon>Coelacanthiformes</taxon>
        <taxon>Coelacanthidae</taxon>
        <taxon>Latimeria</taxon>
    </lineage>
</organism>
<feature type="domain" description="Peptidase C1A papain C-terminal" evidence="4">
    <location>
        <begin position="114"/>
        <end position="322"/>
    </location>
</feature>
<evidence type="ECO:0000256" key="2">
    <source>
        <dbReference type="ARBA" id="ARBA00023157"/>
    </source>
</evidence>
<dbReference type="Ensembl" id="ENSLACT00000001430.1">
    <property type="protein sequence ID" value="ENSLACP00000001418.1"/>
    <property type="gene ID" value="ENSLACG00000001270.1"/>
</dbReference>
<evidence type="ECO:0000259" key="4">
    <source>
        <dbReference type="SMART" id="SM00645"/>
    </source>
</evidence>
<dbReference type="SMART" id="SM00848">
    <property type="entry name" value="Inhibitor_I29"/>
    <property type="match status" value="1"/>
</dbReference>
<reference evidence="6" key="3">
    <citation type="submission" date="2025-09" db="UniProtKB">
        <authorList>
            <consortium name="Ensembl"/>
        </authorList>
    </citation>
    <scope>IDENTIFICATION</scope>
</reference>
<dbReference type="OMA" id="CGTRMNH"/>
<dbReference type="InterPro" id="IPR039417">
    <property type="entry name" value="Peptidase_C1A_papain-like"/>
</dbReference>
<dbReference type="EMBL" id="AFYH01266258">
    <property type="status" value="NOT_ANNOTATED_CDS"/>
    <property type="molecule type" value="Genomic_DNA"/>
</dbReference>
<dbReference type="FunFam" id="3.90.70.10:FF:000332">
    <property type="entry name" value="Cathepsin L1"/>
    <property type="match status" value="1"/>
</dbReference>
<dbReference type="EMBL" id="AFYH01266259">
    <property type="status" value="NOT_ANNOTATED_CDS"/>
    <property type="molecule type" value="Genomic_DNA"/>
</dbReference>
<dbReference type="STRING" id="7897.ENSLACP00000001418"/>
<dbReference type="PANTHER" id="PTHR12411">
    <property type="entry name" value="CYSTEINE PROTEASE FAMILY C1-RELATED"/>
    <property type="match status" value="1"/>
</dbReference>
<feature type="signal peptide" evidence="3">
    <location>
        <begin position="1"/>
        <end position="18"/>
    </location>
</feature>
<dbReference type="CDD" id="cd02248">
    <property type="entry name" value="Peptidase_C1A"/>
    <property type="match status" value="1"/>
</dbReference>
<dbReference type="PRINTS" id="PR00705">
    <property type="entry name" value="PAPAIN"/>
</dbReference>
<evidence type="ECO:0000256" key="1">
    <source>
        <dbReference type="ARBA" id="ARBA00008455"/>
    </source>
</evidence>
<dbReference type="SMART" id="SM00645">
    <property type="entry name" value="Pept_C1"/>
    <property type="match status" value="1"/>
</dbReference>
<evidence type="ECO:0000256" key="3">
    <source>
        <dbReference type="SAM" id="SignalP"/>
    </source>
</evidence>
<evidence type="ECO:0000313" key="6">
    <source>
        <dbReference type="Ensembl" id="ENSLACP00000001418.1"/>
    </source>
</evidence>